<feature type="domain" description="EGF-like" evidence="7">
    <location>
        <begin position="72"/>
        <end position="108"/>
    </location>
</feature>
<dbReference type="PROSITE" id="PS00022">
    <property type="entry name" value="EGF_1"/>
    <property type="match status" value="2"/>
</dbReference>
<dbReference type="PANTHER" id="PTHR45836">
    <property type="entry name" value="SLIT HOMOLOG"/>
    <property type="match status" value="1"/>
</dbReference>
<dbReference type="PANTHER" id="PTHR45836:SF23">
    <property type="entry name" value="NEUROGENIC LOCUS NOTCH HOMOLOG PROTEIN 1"/>
    <property type="match status" value="1"/>
</dbReference>
<dbReference type="Proteomes" id="UP000194236">
    <property type="component" value="Unassembled WGS sequence"/>
</dbReference>
<accession>A0A1Y3AQR1</accession>
<dbReference type="Pfam" id="PF00008">
    <property type="entry name" value="EGF"/>
    <property type="match status" value="3"/>
</dbReference>
<dbReference type="GO" id="GO:0007219">
    <property type="term" value="P:Notch signaling pathway"/>
    <property type="evidence" value="ECO:0007669"/>
    <property type="project" value="TreeGrafter"/>
</dbReference>
<dbReference type="PROSITE" id="PS01187">
    <property type="entry name" value="EGF_CA"/>
    <property type="match status" value="2"/>
</dbReference>
<dbReference type="FunFam" id="2.10.25.10:FF:000060">
    <property type="entry name" value="Neurogenic locus notch protein 1"/>
    <property type="match status" value="1"/>
</dbReference>
<dbReference type="InterPro" id="IPR000152">
    <property type="entry name" value="EGF-type_Asp/Asn_hydroxyl_site"/>
</dbReference>
<dbReference type="SMART" id="SM00181">
    <property type="entry name" value="EGF"/>
    <property type="match status" value="3"/>
</dbReference>
<evidence type="ECO:0000256" key="2">
    <source>
        <dbReference type="ARBA" id="ARBA00022729"/>
    </source>
</evidence>
<dbReference type="GO" id="GO:0005509">
    <property type="term" value="F:calcium ion binding"/>
    <property type="evidence" value="ECO:0007669"/>
    <property type="project" value="InterPro"/>
</dbReference>
<feature type="disulfide bond" evidence="6">
    <location>
        <begin position="20"/>
        <end position="29"/>
    </location>
</feature>
<keyword evidence="4 6" id="KW-1015">Disulfide bond</keyword>
<dbReference type="EMBL" id="MUJZ01063918">
    <property type="protein sequence ID" value="OTF70801.1"/>
    <property type="molecule type" value="Genomic_DNA"/>
</dbReference>
<evidence type="ECO:0000313" key="9">
    <source>
        <dbReference type="Proteomes" id="UP000194236"/>
    </source>
</evidence>
<gene>
    <name evidence="8" type="ORF">BLA29_004756</name>
</gene>
<dbReference type="InterPro" id="IPR051355">
    <property type="entry name" value="Notch/Slit_guidance"/>
</dbReference>
<keyword evidence="2" id="KW-0732">Signal</keyword>
<dbReference type="AlphaFoldDB" id="A0A1Y3AQR1"/>
<keyword evidence="1 6" id="KW-0245">EGF-like domain</keyword>
<dbReference type="InterPro" id="IPR018097">
    <property type="entry name" value="EGF_Ca-bd_CS"/>
</dbReference>
<feature type="disulfide bond" evidence="6">
    <location>
        <begin position="60"/>
        <end position="69"/>
    </location>
</feature>
<keyword evidence="5" id="KW-0325">Glycoprotein</keyword>
<evidence type="ECO:0000256" key="1">
    <source>
        <dbReference type="ARBA" id="ARBA00022536"/>
    </source>
</evidence>
<dbReference type="PRINTS" id="PR00010">
    <property type="entry name" value="EGFBLOOD"/>
</dbReference>
<evidence type="ECO:0000256" key="5">
    <source>
        <dbReference type="ARBA" id="ARBA00023180"/>
    </source>
</evidence>
<protein>
    <submittedName>
        <fullName evidence="8">EGF domain containing protein</fullName>
    </submittedName>
</protein>
<sequence>MPSGAICDTSPVDGTYVCSCPAGYKGTDCMQDIDECHDSGSPCEHGGTCVNTPGSYRCDCAIGFAGARCEVNINECDSNPCQNEGTCLDERGSYRCVCMPGKFFLNFNFYQ</sequence>
<comment type="caution">
    <text evidence="6">Lacks conserved residue(s) required for the propagation of feature annotation.</text>
</comment>
<evidence type="ECO:0000256" key="3">
    <source>
        <dbReference type="ARBA" id="ARBA00022737"/>
    </source>
</evidence>
<dbReference type="GO" id="GO:0005886">
    <property type="term" value="C:plasma membrane"/>
    <property type="evidence" value="ECO:0007669"/>
    <property type="project" value="TreeGrafter"/>
</dbReference>
<dbReference type="SUPFAM" id="SSF57184">
    <property type="entry name" value="Growth factor receptor domain"/>
    <property type="match status" value="1"/>
</dbReference>
<evidence type="ECO:0000259" key="7">
    <source>
        <dbReference type="PROSITE" id="PS50026"/>
    </source>
</evidence>
<dbReference type="InterPro" id="IPR009030">
    <property type="entry name" value="Growth_fac_rcpt_cys_sf"/>
</dbReference>
<dbReference type="PROSITE" id="PS00010">
    <property type="entry name" value="ASX_HYDROXYL"/>
    <property type="match status" value="2"/>
</dbReference>
<dbReference type="InterPro" id="IPR001881">
    <property type="entry name" value="EGF-like_Ca-bd_dom"/>
</dbReference>
<dbReference type="SMART" id="SM00179">
    <property type="entry name" value="EGF_CA"/>
    <property type="match status" value="2"/>
</dbReference>
<dbReference type="CDD" id="cd00054">
    <property type="entry name" value="EGF_CA"/>
    <property type="match status" value="2"/>
</dbReference>
<dbReference type="FunFam" id="2.10.25.10:FF:000031">
    <property type="entry name" value="neurogenic locus notch homolog protein 3"/>
    <property type="match status" value="1"/>
</dbReference>
<feature type="domain" description="EGF-like" evidence="7">
    <location>
        <begin position="1"/>
        <end position="30"/>
    </location>
</feature>
<feature type="domain" description="EGF-like" evidence="7">
    <location>
        <begin position="32"/>
        <end position="70"/>
    </location>
</feature>
<proteinExistence type="predicted"/>
<dbReference type="GO" id="GO:0009986">
    <property type="term" value="C:cell surface"/>
    <property type="evidence" value="ECO:0007669"/>
    <property type="project" value="TreeGrafter"/>
</dbReference>
<keyword evidence="9" id="KW-1185">Reference proteome</keyword>
<dbReference type="GO" id="GO:0007411">
    <property type="term" value="P:axon guidance"/>
    <property type="evidence" value="ECO:0007669"/>
    <property type="project" value="TreeGrafter"/>
</dbReference>
<dbReference type="GO" id="GO:0043235">
    <property type="term" value="C:receptor complex"/>
    <property type="evidence" value="ECO:0007669"/>
    <property type="project" value="TreeGrafter"/>
</dbReference>
<name>A0A1Y3AQR1_EURMA</name>
<evidence type="ECO:0000256" key="6">
    <source>
        <dbReference type="PROSITE-ProRule" id="PRU00076"/>
    </source>
</evidence>
<dbReference type="OrthoDB" id="6406940at2759"/>
<evidence type="ECO:0000313" key="8">
    <source>
        <dbReference type="EMBL" id="OTF70801.1"/>
    </source>
</evidence>
<keyword evidence="3" id="KW-0677">Repeat</keyword>
<organism evidence="8 9">
    <name type="scientific">Euroglyphus maynei</name>
    <name type="common">Mayne's house dust mite</name>
    <dbReference type="NCBI Taxonomy" id="6958"/>
    <lineage>
        <taxon>Eukaryota</taxon>
        <taxon>Metazoa</taxon>
        <taxon>Ecdysozoa</taxon>
        <taxon>Arthropoda</taxon>
        <taxon>Chelicerata</taxon>
        <taxon>Arachnida</taxon>
        <taxon>Acari</taxon>
        <taxon>Acariformes</taxon>
        <taxon>Sarcoptiformes</taxon>
        <taxon>Astigmata</taxon>
        <taxon>Psoroptidia</taxon>
        <taxon>Analgoidea</taxon>
        <taxon>Pyroglyphidae</taxon>
        <taxon>Pyroglyphinae</taxon>
        <taxon>Euroglyphus</taxon>
    </lineage>
</organism>
<reference evidence="8 9" key="1">
    <citation type="submission" date="2017-03" db="EMBL/GenBank/DDBJ databases">
        <title>Genome Survey of Euroglyphus maynei.</title>
        <authorList>
            <person name="Arlian L.G."/>
            <person name="Morgan M.S."/>
            <person name="Rider S.D."/>
        </authorList>
    </citation>
    <scope>NUCLEOTIDE SEQUENCE [LARGE SCALE GENOMIC DNA]</scope>
    <source>
        <strain evidence="8">Arlian Lab</strain>
        <tissue evidence="8">Whole body</tissue>
    </source>
</reference>
<evidence type="ECO:0000256" key="4">
    <source>
        <dbReference type="ARBA" id="ARBA00023157"/>
    </source>
</evidence>
<dbReference type="InterPro" id="IPR000742">
    <property type="entry name" value="EGF"/>
</dbReference>
<dbReference type="PROSITE" id="PS50026">
    <property type="entry name" value="EGF_3"/>
    <property type="match status" value="3"/>
</dbReference>
<dbReference type="Gene3D" id="2.10.25.10">
    <property type="entry name" value="Laminin"/>
    <property type="match status" value="3"/>
</dbReference>
<dbReference type="PROSITE" id="PS01186">
    <property type="entry name" value="EGF_2"/>
    <property type="match status" value="2"/>
</dbReference>
<comment type="caution">
    <text evidence="8">The sequence shown here is derived from an EMBL/GenBank/DDBJ whole genome shotgun (WGS) entry which is preliminary data.</text>
</comment>